<protein>
    <submittedName>
        <fullName evidence="1">Uncharacterized protein</fullName>
    </submittedName>
</protein>
<evidence type="ECO:0000313" key="2">
    <source>
        <dbReference type="Proteomes" id="UP000023435"/>
    </source>
</evidence>
<dbReference type="Proteomes" id="UP000023435">
    <property type="component" value="Unassembled WGS sequence"/>
</dbReference>
<reference evidence="1 2" key="1">
    <citation type="journal article" date="2014" name="Genome Announc.">
        <title>Draft Genome Sequence of Lysobacter capsici AZ78, a Bacterium Antagonistic to Plant-Pathogenic Oomycetes.</title>
        <authorList>
            <person name="Puopolo G."/>
            <person name="Sonego P."/>
            <person name="Engelen K."/>
            <person name="Pertot I."/>
        </authorList>
    </citation>
    <scope>NUCLEOTIDE SEQUENCE [LARGE SCALE GENOMIC DNA]</scope>
    <source>
        <strain evidence="1 2">AZ78</strain>
    </source>
</reference>
<evidence type="ECO:0000313" key="1">
    <source>
        <dbReference type="EMBL" id="KWS06526.1"/>
    </source>
</evidence>
<keyword evidence="2" id="KW-1185">Reference proteome</keyword>
<comment type="caution">
    <text evidence="1">The sequence shown here is derived from an EMBL/GenBank/DDBJ whole genome shotgun (WGS) entry which is preliminary data.</text>
</comment>
<sequence length="61" mass="6920">MLGGAAQALRSEFAGLSDAVRGRRFEPRWSDSDARLRPRVFVRGPIASRGWRRGWHSISPR</sequence>
<accession>A0A108UC76</accession>
<proteinExistence type="predicted"/>
<organism evidence="1 2">
    <name type="scientific">Lysobacter capsici AZ78</name>
    <dbReference type="NCBI Taxonomy" id="1444315"/>
    <lineage>
        <taxon>Bacteria</taxon>
        <taxon>Pseudomonadati</taxon>
        <taxon>Pseudomonadota</taxon>
        <taxon>Gammaproteobacteria</taxon>
        <taxon>Lysobacterales</taxon>
        <taxon>Lysobacteraceae</taxon>
        <taxon>Lysobacter</taxon>
    </lineage>
</organism>
<dbReference type="AlphaFoldDB" id="A0A108UC76"/>
<name>A0A108UC76_9GAMM</name>
<gene>
    <name evidence="1" type="ORF">AZ78_4082</name>
</gene>
<dbReference type="EMBL" id="JAJA02000001">
    <property type="protein sequence ID" value="KWS06526.1"/>
    <property type="molecule type" value="Genomic_DNA"/>
</dbReference>